<comment type="similarity">
    <text evidence="1 3">Belongs to the type-B carboxylesterase/lipase family.</text>
</comment>
<dbReference type="Gene3D" id="3.40.50.1820">
    <property type="entry name" value="alpha/beta hydrolase"/>
    <property type="match status" value="1"/>
</dbReference>
<dbReference type="Pfam" id="PF00135">
    <property type="entry name" value="COesterase"/>
    <property type="match status" value="1"/>
</dbReference>
<evidence type="ECO:0000256" key="1">
    <source>
        <dbReference type="ARBA" id="ARBA00005964"/>
    </source>
</evidence>
<dbReference type="PROSITE" id="PS00122">
    <property type="entry name" value="CARBOXYLESTERASE_B_1"/>
    <property type="match status" value="1"/>
</dbReference>
<evidence type="ECO:0000313" key="5">
    <source>
        <dbReference type="EMBL" id="KAF2275056.1"/>
    </source>
</evidence>
<dbReference type="PANTHER" id="PTHR11559">
    <property type="entry name" value="CARBOXYLESTERASE"/>
    <property type="match status" value="1"/>
</dbReference>
<name>A0A6A6JHD1_WESOR</name>
<feature type="signal peptide" evidence="3">
    <location>
        <begin position="1"/>
        <end position="24"/>
    </location>
</feature>
<keyword evidence="3" id="KW-0732">Signal</keyword>
<dbReference type="InterPro" id="IPR029058">
    <property type="entry name" value="AB_hydrolase_fold"/>
</dbReference>
<accession>A0A6A6JHD1</accession>
<dbReference type="InterPro" id="IPR002018">
    <property type="entry name" value="CarbesteraseB"/>
</dbReference>
<dbReference type="GeneID" id="54556340"/>
<feature type="domain" description="Carboxylesterase type B" evidence="4">
    <location>
        <begin position="29"/>
        <end position="522"/>
    </location>
</feature>
<evidence type="ECO:0000259" key="4">
    <source>
        <dbReference type="Pfam" id="PF00135"/>
    </source>
</evidence>
<sequence>MARQGRRWLCNALSIWTLLTTAISATSTAPQVKVRNGTYEGLHLASFNQDLFLGIPYAQDTGGQNRFRVPQSLNETWTGVREAKQYGHACPDHTPKDDAEFGMSENCLSINIVRPAGISPHAKLPIAVWIHGGSYQVGTSALPYYNLTYIVQRSVEIGKPIIGASINYRKGGWGMMYSIEIQGSGNTNLALRDMRKGLAWIQENIGGFGGDKDRVTIWGESAGSFAVGQLLLSYGGRTDNLFHRSIQESGSAATAWYNGTSWYQPIYDKLVRQTNCTSSPDTLACLRAVPYTTIYPFLDSSKVGGPGFYPTVDGDIIPNYPTEMLRAGHFAHVPHLYGTNSDEGTDNAPPGIINTDDDLYNYLVGSTGYDFPPSTVREIMRLYPDDPSLGIPLNTGDERFEDKGKQYKRAAAIIGDVFYHATRLDDARHYSAHAPTYIYRFNTRPWQNRTNETWTDFEGGLAPEYKGVQHFSEVQFVFGNPRFVGPWPEYQALSRTMSALWIHFVNQGDPNGEDLPVWPEYTGGGRKGYGRGFAGYGDDGVSGNGNGTEGGKKTVGWNLVLQAEGRGQNGSFVERDDWRLEGREYLIQWARRRHV</sequence>
<keyword evidence="6" id="KW-1185">Reference proteome</keyword>
<dbReference type="SUPFAM" id="SSF53474">
    <property type="entry name" value="alpha/beta-Hydrolases"/>
    <property type="match status" value="1"/>
</dbReference>
<dbReference type="Proteomes" id="UP000800097">
    <property type="component" value="Unassembled WGS sequence"/>
</dbReference>
<dbReference type="InterPro" id="IPR019826">
    <property type="entry name" value="Carboxylesterase_B_AS"/>
</dbReference>
<feature type="chain" id="PRO_5025717452" description="Carboxylic ester hydrolase" evidence="3">
    <location>
        <begin position="25"/>
        <end position="595"/>
    </location>
</feature>
<dbReference type="AlphaFoldDB" id="A0A6A6JHD1"/>
<organism evidence="5 6">
    <name type="scientific">Westerdykella ornata</name>
    <dbReference type="NCBI Taxonomy" id="318751"/>
    <lineage>
        <taxon>Eukaryota</taxon>
        <taxon>Fungi</taxon>
        <taxon>Dikarya</taxon>
        <taxon>Ascomycota</taxon>
        <taxon>Pezizomycotina</taxon>
        <taxon>Dothideomycetes</taxon>
        <taxon>Pleosporomycetidae</taxon>
        <taxon>Pleosporales</taxon>
        <taxon>Sporormiaceae</taxon>
        <taxon>Westerdykella</taxon>
    </lineage>
</organism>
<gene>
    <name evidence="5" type="ORF">EI97DRAFT_86200</name>
</gene>
<dbReference type="OrthoDB" id="408631at2759"/>
<proteinExistence type="inferred from homology"/>
<dbReference type="GO" id="GO:0016787">
    <property type="term" value="F:hydrolase activity"/>
    <property type="evidence" value="ECO:0007669"/>
    <property type="project" value="UniProtKB-KW"/>
</dbReference>
<dbReference type="EC" id="3.1.1.-" evidence="3"/>
<dbReference type="EMBL" id="ML986499">
    <property type="protein sequence ID" value="KAF2275056.1"/>
    <property type="molecule type" value="Genomic_DNA"/>
</dbReference>
<reference evidence="5" key="1">
    <citation type="journal article" date="2020" name="Stud. Mycol.">
        <title>101 Dothideomycetes genomes: a test case for predicting lifestyles and emergence of pathogens.</title>
        <authorList>
            <person name="Haridas S."/>
            <person name="Albert R."/>
            <person name="Binder M."/>
            <person name="Bloem J."/>
            <person name="Labutti K."/>
            <person name="Salamov A."/>
            <person name="Andreopoulos B."/>
            <person name="Baker S."/>
            <person name="Barry K."/>
            <person name="Bills G."/>
            <person name="Bluhm B."/>
            <person name="Cannon C."/>
            <person name="Castanera R."/>
            <person name="Culley D."/>
            <person name="Daum C."/>
            <person name="Ezra D."/>
            <person name="Gonzalez J."/>
            <person name="Henrissat B."/>
            <person name="Kuo A."/>
            <person name="Liang C."/>
            <person name="Lipzen A."/>
            <person name="Lutzoni F."/>
            <person name="Magnuson J."/>
            <person name="Mondo S."/>
            <person name="Nolan M."/>
            <person name="Ohm R."/>
            <person name="Pangilinan J."/>
            <person name="Park H.-J."/>
            <person name="Ramirez L."/>
            <person name="Alfaro M."/>
            <person name="Sun H."/>
            <person name="Tritt A."/>
            <person name="Yoshinaga Y."/>
            <person name="Zwiers L.-H."/>
            <person name="Turgeon B."/>
            <person name="Goodwin S."/>
            <person name="Spatafora J."/>
            <person name="Crous P."/>
            <person name="Grigoriev I."/>
        </authorList>
    </citation>
    <scope>NUCLEOTIDE SEQUENCE</scope>
    <source>
        <strain evidence="5">CBS 379.55</strain>
    </source>
</reference>
<protein>
    <recommendedName>
        <fullName evidence="3">Carboxylic ester hydrolase</fullName>
        <ecNumber evidence="3">3.1.1.-</ecNumber>
    </recommendedName>
</protein>
<keyword evidence="2 3" id="KW-0378">Hydrolase</keyword>
<dbReference type="InterPro" id="IPR050309">
    <property type="entry name" value="Type-B_Carboxylest/Lipase"/>
</dbReference>
<evidence type="ECO:0000313" key="6">
    <source>
        <dbReference type="Proteomes" id="UP000800097"/>
    </source>
</evidence>
<evidence type="ECO:0000256" key="2">
    <source>
        <dbReference type="ARBA" id="ARBA00022801"/>
    </source>
</evidence>
<dbReference type="RefSeq" id="XP_033652595.1">
    <property type="nucleotide sequence ID" value="XM_033803165.1"/>
</dbReference>
<evidence type="ECO:0000256" key="3">
    <source>
        <dbReference type="RuleBase" id="RU361235"/>
    </source>
</evidence>